<comment type="caution">
    <text evidence="3">The sequence shown here is derived from an EMBL/GenBank/DDBJ whole genome shotgun (WGS) entry which is preliminary data.</text>
</comment>
<gene>
    <name evidence="3" type="ORF">JKL49_08085</name>
</gene>
<dbReference type="PROSITE" id="PS50975">
    <property type="entry name" value="ATP_GRASP"/>
    <property type="match status" value="1"/>
</dbReference>
<evidence type="ECO:0000256" key="1">
    <source>
        <dbReference type="PROSITE-ProRule" id="PRU00409"/>
    </source>
</evidence>
<dbReference type="Proteomes" id="UP000622580">
    <property type="component" value="Unassembled WGS sequence"/>
</dbReference>
<dbReference type="GO" id="GO:0018169">
    <property type="term" value="F:ribosomal S6-glutamic acid ligase activity"/>
    <property type="evidence" value="ECO:0007669"/>
    <property type="project" value="TreeGrafter"/>
</dbReference>
<keyword evidence="1" id="KW-0547">Nucleotide-binding</keyword>
<dbReference type="GO" id="GO:0005524">
    <property type="term" value="F:ATP binding"/>
    <property type="evidence" value="ECO:0007669"/>
    <property type="project" value="UniProtKB-UniRule"/>
</dbReference>
<dbReference type="GO" id="GO:0009432">
    <property type="term" value="P:SOS response"/>
    <property type="evidence" value="ECO:0007669"/>
    <property type="project" value="TreeGrafter"/>
</dbReference>
<keyword evidence="1" id="KW-0067">ATP-binding</keyword>
<evidence type="ECO:0000313" key="4">
    <source>
        <dbReference type="Proteomes" id="UP000622580"/>
    </source>
</evidence>
<keyword evidence="4" id="KW-1185">Reference proteome</keyword>
<evidence type="ECO:0000259" key="2">
    <source>
        <dbReference type="PROSITE" id="PS50975"/>
    </source>
</evidence>
<dbReference type="EMBL" id="JAGSGD010000001">
    <property type="protein sequence ID" value="MBR7619343.1"/>
    <property type="molecule type" value="Genomic_DNA"/>
</dbReference>
<proteinExistence type="predicted"/>
<dbReference type="GO" id="GO:0046872">
    <property type="term" value="F:metal ion binding"/>
    <property type="evidence" value="ECO:0007669"/>
    <property type="project" value="InterPro"/>
</dbReference>
<dbReference type="Gene3D" id="3.30.470.20">
    <property type="entry name" value="ATP-grasp fold, B domain"/>
    <property type="match status" value="1"/>
</dbReference>
<reference evidence="3" key="1">
    <citation type="submission" date="2021-04" db="EMBL/GenBank/DDBJ databases">
        <title>Draft genome assembly of strain Phenylobacterium sp. 20VBR1 using MiniION and Illumina platforms.</title>
        <authorList>
            <person name="Thomas F.A."/>
            <person name="Krishnan K.P."/>
            <person name="Sinha R.K."/>
        </authorList>
    </citation>
    <scope>NUCLEOTIDE SEQUENCE</scope>
    <source>
        <strain evidence="3">20VBR1</strain>
    </source>
</reference>
<accession>A0A941D324</accession>
<dbReference type="GO" id="GO:0005737">
    <property type="term" value="C:cytoplasm"/>
    <property type="evidence" value="ECO:0007669"/>
    <property type="project" value="TreeGrafter"/>
</dbReference>
<dbReference type="InterPro" id="IPR011761">
    <property type="entry name" value="ATP-grasp"/>
</dbReference>
<dbReference type="AlphaFoldDB" id="A0A941D324"/>
<evidence type="ECO:0000313" key="3">
    <source>
        <dbReference type="EMBL" id="MBR7619343.1"/>
    </source>
</evidence>
<dbReference type="PANTHER" id="PTHR21621">
    <property type="entry name" value="RIBOSOMAL PROTEIN S6 MODIFICATION PROTEIN"/>
    <property type="match status" value="1"/>
</dbReference>
<protein>
    <recommendedName>
        <fullName evidence="2">ATP-grasp domain-containing protein</fullName>
    </recommendedName>
</protein>
<name>A0A941D324_9CAUL</name>
<feature type="domain" description="ATP-grasp" evidence="2">
    <location>
        <begin position="120"/>
        <end position="330"/>
    </location>
</feature>
<dbReference type="PANTHER" id="PTHR21621:SF0">
    <property type="entry name" value="BETA-CITRYLGLUTAMATE SYNTHASE B-RELATED"/>
    <property type="match status" value="1"/>
</dbReference>
<organism evidence="3 4">
    <name type="scientific">Phenylobacterium glaciei</name>
    <dbReference type="NCBI Taxonomy" id="2803784"/>
    <lineage>
        <taxon>Bacteria</taxon>
        <taxon>Pseudomonadati</taxon>
        <taxon>Pseudomonadota</taxon>
        <taxon>Alphaproteobacteria</taxon>
        <taxon>Caulobacterales</taxon>
        <taxon>Caulobacteraceae</taxon>
        <taxon>Phenylobacterium</taxon>
    </lineage>
</organism>
<dbReference type="RefSeq" id="WP_215339700.1">
    <property type="nucleotide sequence ID" value="NZ_JAGSGD010000001.1"/>
</dbReference>
<dbReference type="SUPFAM" id="SSF56059">
    <property type="entry name" value="Glutathione synthetase ATP-binding domain-like"/>
    <property type="match status" value="1"/>
</dbReference>
<sequence>MSARADLASYLILMGIPDDGRVRAENQGLLRRPTYTFFGTASYLDYLRAAFAGAQEIWLGPPAGPMDLKVKAGPMVNYLADPDIYSIALGKAERIVQAMGRPCLNSPAAVLRSGRDHVARALADVPGVVVPRTERLIASGPADLARVIAERRITYPLLVRPLGAHGGERLLRFETREVLETLVAGWMCDAAVYVTEFHPFIDPDGMYRKHRLAVIGDRVILRHVIIGDGWLLNADTQAAGTEADEAARLGSFEADLLPKIAPAVAEISRRLGLDVFGIDCHLDDEGRMLLFEANACMNFLARTVPPPNMWDAPVEAIRTALLDLLADPTRWRCCVGARAPVKGTPP</sequence>